<dbReference type="InterPro" id="IPR046544">
    <property type="entry name" value="GH146_SB_dom"/>
</dbReference>
<evidence type="ECO:0000256" key="1">
    <source>
        <dbReference type="SAM" id="SignalP"/>
    </source>
</evidence>
<dbReference type="AlphaFoldDB" id="A0A1I7H7F8"/>
<name>A0A1I7H7F8_9BURK</name>
<dbReference type="EMBL" id="FPBO01000005">
    <property type="protein sequence ID" value="SFU56604.1"/>
    <property type="molecule type" value="Genomic_DNA"/>
</dbReference>
<dbReference type="STRING" id="1035707.SAMN05216552_100531"/>
<feature type="signal peptide" evidence="1">
    <location>
        <begin position="1"/>
        <end position="26"/>
    </location>
</feature>
<dbReference type="RefSeq" id="WP_093554818.1">
    <property type="nucleotide sequence ID" value="NZ_FPBO01000005.1"/>
</dbReference>
<evidence type="ECO:0000313" key="3">
    <source>
        <dbReference type="EMBL" id="SFU56604.1"/>
    </source>
</evidence>
<protein>
    <recommendedName>
        <fullName evidence="2">Glycoside hydrolase GH146 substrate-binding domain-containing protein</fullName>
    </recommendedName>
</protein>
<organism evidence="3 4">
    <name type="scientific">Pseudoduganella namucuonensis</name>
    <dbReference type="NCBI Taxonomy" id="1035707"/>
    <lineage>
        <taxon>Bacteria</taxon>
        <taxon>Pseudomonadati</taxon>
        <taxon>Pseudomonadota</taxon>
        <taxon>Betaproteobacteria</taxon>
        <taxon>Burkholderiales</taxon>
        <taxon>Oxalobacteraceae</taxon>
        <taxon>Telluria group</taxon>
        <taxon>Pseudoduganella</taxon>
    </lineage>
</organism>
<evidence type="ECO:0000259" key="2">
    <source>
        <dbReference type="Pfam" id="PF20620"/>
    </source>
</evidence>
<keyword evidence="4" id="KW-1185">Reference proteome</keyword>
<keyword evidence="1" id="KW-0732">Signal</keyword>
<evidence type="ECO:0000313" key="4">
    <source>
        <dbReference type="Proteomes" id="UP000199391"/>
    </source>
</evidence>
<accession>A0A1I7H7F8</accession>
<gene>
    <name evidence="3" type="ORF">SAMN05216552_100531</name>
</gene>
<feature type="domain" description="Glycoside hydrolase GH146 substrate-binding" evidence="2">
    <location>
        <begin position="25"/>
        <end position="156"/>
    </location>
</feature>
<dbReference type="Pfam" id="PF20620">
    <property type="entry name" value="DUF6805"/>
    <property type="match status" value="1"/>
</dbReference>
<sequence length="157" mass="17153">MTITNRRHFLLGASALGLLAIRPAMARDAIDTFQPGDPASEAAHAYAGELAETTHLFGRAGRLIKAGGHIEFDLRCEDRPLTLYVSYSGDAEGGLVDVRIDGELIATQRLGKEKPGGLFEAAYLVPYAYSRGRKKLRLRFNPLPKTRDPAIYGVRLA</sequence>
<feature type="chain" id="PRO_5011602014" description="Glycoside hydrolase GH146 substrate-binding domain-containing protein" evidence="1">
    <location>
        <begin position="27"/>
        <end position="157"/>
    </location>
</feature>
<dbReference type="Proteomes" id="UP000199391">
    <property type="component" value="Unassembled WGS sequence"/>
</dbReference>
<proteinExistence type="predicted"/>
<dbReference type="InterPro" id="IPR006311">
    <property type="entry name" value="TAT_signal"/>
</dbReference>
<dbReference type="PROSITE" id="PS51318">
    <property type="entry name" value="TAT"/>
    <property type="match status" value="1"/>
</dbReference>
<dbReference type="OrthoDB" id="9757939at2"/>
<reference evidence="4" key="1">
    <citation type="submission" date="2016-10" db="EMBL/GenBank/DDBJ databases">
        <authorList>
            <person name="Varghese N."/>
            <person name="Submissions S."/>
        </authorList>
    </citation>
    <scope>NUCLEOTIDE SEQUENCE [LARGE SCALE GENOMIC DNA]</scope>
    <source>
        <strain evidence="4">CGMCC 1.11014</strain>
    </source>
</reference>